<name>A0A401GXV1_9APHY</name>
<feature type="compositionally biased region" description="Polar residues" evidence="1">
    <location>
        <begin position="200"/>
        <end position="221"/>
    </location>
</feature>
<proteinExistence type="predicted"/>
<dbReference type="GeneID" id="38783939"/>
<keyword evidence="3" id="KW-1185">Reference proteome</keyword>
<evidence type="ECO:0000313" key="3">
    <source>
        <dbReference type="Proteomes" id="UP000287166"/>
    </source>
</evidence>
<dbReference type="InParanoid" id="A0A401GXV1"/>
<sequence>MPTVGDWTVRIVSSKEALAEEDVELWDDDTAECNVTCNRQASFYIDFEATANDNGAYAIVLVDGVQFDHFLIPKRTLKAQSWGWQDGSTAEVLPYAWMPRSSLSFRSDIPRSVQTDLQGKIVVLLHKLHGKLPPPQREIYVRRPFKARSRNHPRQSHHAHYCEIADLDAPTDVKRVQGAGMSRRNRGLHKRHSSVGRMAANNTRPSAISSNNPRPTQATNHLSSASGGSSSLSLKREAEEDSDLLSPRKRKAYDLERRIWREETNKLVAEGKIEALREAKKIFLEVEGERVDGSQSDDEVTMVSPGSGSGGASLSSVRR</sequence>
<feature type="compositionally biased region" description="Low complexity" evidence="1">
    <location>
        <begin position="222"/>
        <end position="233"/>
    </location>
</feature>
<evidence type="ECO:0000313" key="2">
    <source>
        <dbReference type="EMBL" id="GBE87022.1"/>
    </source>
</evidence>
<dbReference type="RefSeq" id="XP_027617935.1">
    <property type="nucleotide sequence ID" value="XM_027762134.1"/>
</dbReference>
<dbReference type="EMBL" id="BFAD01000010">
    <property type="protein sequence ID" value="GBE87022.1"/>
    <property type="molecule type" value="Genomic_DNA"/>
</dbReference>
<reference evidence="2 3" key="1">
    <citation type="journal article" date="2018" name="Sci. Rep.">
        <title>Genome sequence of the cauliflower mushroom Sparassis crispa (Hanabiratake) and its association with beneficial usage.</title>
        <authorList>
            <person name="Kiyama R."/>
            <person name="Furutani Y."/>
            <person name="Kawaguchi K."/>
            <person name="Nakanishi T."/>
        </authorList>
    </citation>
    <scope>NUCLEOTIDE SEQUENCE [LARGE SCALE GENOMIC DNA]</scope>
</reference>
<evidence type="ECO:0000256" key="1">
    <source>
        <dbReference type="SAM" id="MobiDB-lite"/>
    </source>
</evidence>
<comment type="caution">
    <text evidence="2">The sequence shown here is derived from an EMBL/GenBank/DDBJ whole genome shotgun (WGS) entry which is preliminary data.</text>
</comment>
<accession>A0A401GXV1</accession>
<protein>
    <submittedName>
        <fullName evidence="2">Uncharacterized protein</fullName>
    </submittedName>
</protein>
<organism evidence="2 3">
    <name type="scientific">Sparassis crispa</name>
    <dbReference type="NCBI Taxonomy" id="139825"/>
    <lineage>
        <taxon>Eukaryota</taxon>
        <taxon>Fungi</taxon>
        <taxon>Dikarya</taxon>
        <taxon>Basidiomycota</taxon>
        <taxon>Agaricomycotina</taxon>
        <taxon>Agaricomycetes</taxon>
        <taxon>Polyporales</taxon>
        <taxon>Sparassidaceae</taxon>
        <taxon>Sparassis</taxon>
    </lineage>
</organism>
<feature type="compositionally biased region" description="Basic residues" evidence="1">
    <location>
        <begin position="183"/>
        <end position="194"/>
    </location>
</feature>
<dbReference type="AlphaFoldDB" id="A0A401GXV1"/>
<dbReference type="Proteomes" id="UP000287166">
    <property type="component" value="Unassembled WGS sequence"/>
</dbReference>
<feature type="region of interest" description="Disordered" evidence="1">
    <location>
        <begin position="288"/>
        <end position="319"/>
    </location>
</feature>
<gene>
    <name evidence="2" type="ORF">SCP_1002680</name>
</gene>
<feature type="region of interest" description="Disordered" evidence="1">
    <location>
        <begin position="179"/>
        <end position="244"/>
    </location>
</feature>
<dbReference type="OrthoDB" id="10643226at2759"/>